<accession>A0A8J4CX95</accession>
<dbReference type="EMBL" id="BNCP01000060">
    <property type="protein sequence ID" value="GIL90806.1"/>
    <property type="molecule type" value="Genomic_DNA"/>
</dbReference>
<keyword evidence="2" id="KW-1185">Reference proteome</keyword>
<protein>
    <submittedName>
        <fullName evidence="1">Uncharacterized protein</fullName>
    </submittedName>
</protein>
<dbReference type="Proteomes" id="UP000747110">
    <property type="component" value="Unassembled WGS sequence"/>
</dbReference>
<gene>
    <name evidence="1" type="ORF">Vretifemale_18536</name>
</gene>
<reference evidence="1" key="1">
    <citation type="journal article" date="2021" name="Proc. Natl. Acad. Sci. U.S.A.">
        <title>Three genomes in the algal genus Volvox reveal the fate of a haploid sex-determining region after a transition to homothallism.</title>
        <authorList>
            <person name="Yamamoto K."/>
            <person name="Hamaji T."/>
            <person name="Kawai-Toyooka H."/>
            <person name="Matsuzaki R."/>
            <person name="Takahashi F."/>
            <person name="Nishimura Y."/>
            <person name="Kawachi M."/>
            <person name="Noguchi H."/>
            <person name="Minakuchi Y."/>
            <person name="Umen J.G."/>
            <person name="Toyoda A."/>
            <person name="Nozaki H."/>
        </authorList>
    </citation>
    <scope>NUCLEOTIDE SEQUENCE</scope>
    <source>
        <strain evidence="1">NIES-3786</strain>
    </source>
</reference>
<name>A0A8J4CX95_9CHLO</name>
<evidence type="ECO:0000313" key="1">
    <source>
        <dbReference type="EMBL" id="GIL90806.1"/>
    </source>
</evidence>
<proteinExistence type="predicted"/>
<comment type="caution">
    <text evidence="1">The sequence shown here is derived from an EMBL/GenBank/DDBJ whole genome shotgun (WGS) entry which is preliminary data.</text>
</comment>
<evidence type="ECO:0000313" key="2">
    <source>
        <dbReference type="Proteomes" id="UP000747110"/>
    </source>
</evidence>
<sequence length="217" mass="22598">MATATAYPLTPPPPPVWRLLLPCQRQCHLPQPPLDPLASVPASTLTPNPSSWPSAAAVLALSGLLHQHRLSPAPPAAAAATRRLCPSLLRASAPRADTLPGPQLLSEYPSAALHPSFPIEEPPPRLCFLQSLSPPATPPYCPPRTGLRLLRPLEQSLPPAVFSAVRQPQASVPPPAAALPAAAASATAAVFHVPAPAAARSARRVAPSHPPDHSFPT</sequence>
<dbReference type="AlphaFoldDB" id="A0A8J4CX95"/>
<organism evidence="1 2">
    <name type="scientific">Volvox reticuliferus</name>
    <dbReference type="NCBI Taxonomy" id="1737510"/>
    <lineage>
        <taxon>Eukaryota</taxon>
        <taxon>Viridiplantae</taxon>
        <taxon>Chlorophyta</taxon>
        <taxon>core chlorophytes</taxon>
        <taxon>Chlorophyceae</taxon>
        <taxon>CS clade</taxon>
        <taxon>Chlamydomonadales</taxon>
        <taxon>Volvocaceae</taxon>
        <taxon>Volvox</taxon>
    </lineage>
</organism>